<evidence type="ECO:0000259" key="7">
    <source>
        <dbReference type="Pfam" id="PF13439"/>
    </source>
</evidence>
<dbReference type="InterPro" id="IPR031357">
    <property type="entry name" value="Stealth_CR3"/>
</dbReference>
<dbReference type="Pfam" id="PF13439">
    <property type="entry name" value="Glyco_transf_4"/>
    <property type="match status" value="1"/>
</dbReference>
<dbReference type="Pfam" id="PF17102">
    <property type="entry name" value="Stealth_CR3"/>
    <property type="match status" value="1"/>
</dbReference>
<feature type="domain" description="Glycosyl transferase family 1" evidence="5">
    <location>
        <begin position="208"/>
        <end position="360"/>
    </location>
</feature>
<evidence type="ECO:0000256" key="1">
    <source>
        <dbReference type="ARBA" id="ARBA00007583"/>
    </source>
</evidence>
<feature type="domain" description="Stealth protein CR2 conserved region 2" evidence="6">
    <location>
        <begin position="668"/>
        <end position="773"/>
    </location>
</feature>
<dbReference type="SUPFAM" id="SSF53756">
    <property type="entry name" value="UDP-Glycosyltransferase/glycogen phosphorylase"/>
    <property type="match status" value="1"/>
</dbReference>
<evidence type="ECO:0000259" key="10">
    <source>
        <dbReference type="Pfam" id="PF17103"/>
    </source>
</evidence>
<feature type="domain" description="Stealth protein CR4 conserved region 4" evidence="10">
    <location>
        <begin position="894"/>
        <end position="947"/>
    </location>
</feature>
<dbReference type="PANTHER" id="PTHR24045:SF0">
    <property type="entry name" value="N-ACETYLGLUCOSAMINE-1-PHOSPHOTRANSFERASE SUBUNITS ALPHA_BETA"/>
    <property type="match status" value="1"/>
</dbReference>
<proteinExistence type="inferred from homology"/>
<evidence type="ECO:0000259" key="5">
    <source>
        <dbReference type="Pfam" id="PF00534"/>
    </source>
</evidence>
<dbReference type="PANTHER" id="PTHR24045">
    <property type="match status" value="1"/>
</dbReference>
<comment type="caution">
    <text evidence="11">The sequence shown here is derived from an EMBL/GenBank/DDBJ whole genome shotgun (WGS) entry which is preliminary data.</text>
</comment>
<keyword evidence="3" id="KW-0808">Transferase</keyword>
<keyword evidence="2" id="KW-0328">Glycosyltransferase</keyword>
<dbReference type="InterPro" id="IPR001296">
    <property type="entry name" value="Glyco_trans_1"/>
</dbReference>
<dbReference type="Pfam" id="PF17101">
    <property type="entry name" value="Stealth_CR1"/>
    <property type="match status" value="1"/>
</dbReference>
<keyword evidence="4" id="KW-0270">Exopolysaccharide synthesis</keyword>
<evidence type="ECO:0000259" key="9">
    <source>
        <dbReference type="Pfam" id="PF17102"/>
    </source>
</evidence>
<keyword evidence="12" id="KW-1185">Reference proteome</keyword>
<dbReference type="EMBL" id="JAVREY010000003">
    <property type="protein sequence ID" value="MDT0462320.1"/>
    <property type="molecule type" value="Genomic_DNA"/>
</dbReference>
<evidence type="ECO:0000313" key="11">
    <source>
        <dbReference type="EMBL" id="MDT0462320.1"/>
    </source>
</evidence>
<dbReference type="InterPro" id="IPR021520">
    <property type="entry name" value="Stealth_CR2"/>
</dbReference>
<protein>
    <submittedName>
        <fullName evidence="11">Stealth conserved region 3 domain-containing protein</fullName>
    </submittedName>
</protein>
<sequence>MKITFLLTTADAVGGTERAVFNQASELAARHDVRVLSVFKSRAAQFFTPDERVRVDYLVDLTARTPRPLRPTGVHDSVWAGLAVQPSQIVERSWESAFNRLSDVELELALQGTDTDVLVTTTPALMALAVRLAPAHVITVHQEHRVSELRGTSGEPLRRYTSRLDALAVLSERTREWFAETLGPAAPRLEVVPNALPGGFRPRSTLRTRTVVMAGRLVAEKQIDHAVTAWATVAGHHPDWQLRIFGDGPLSGALRRQIDMLGLHDCVQLNGNSRHLAEEWAKASIATLTSRNEAFGLVLAEAHAAGVPVVSYDSPNGPREVVIDGQTGILVPPGDTDALASALLLLIENTELRERMGAAALASVNRFSPTVVTAQWERVFHELAAERDSGRRAAAKAERQAVHAFYSGHDGTLPAASPAPATTVRTSDQRALEERLLKRGDRLVHDGGQLCRLLDWESPWDVVQQNLTLAAGALEGADIPYLVVRDNLVRHTVAVHAVHREAVFKALADRYAEEAVYAAVLNEGQKTVATVLAGLAAPYADTPSSGVRVYQNVVSHSRLLRLGAVYGCTISFWDTDPEDENHLKAPARTLIGDRVPNSAMRRGTLTLGGRPYPTIDAFGRPLHGDITFPVDAVYTWVAGADLAWLERKNAVLAAMGLQTEDAATSAARFRDRDELRYSLRSIDMYAPWIRNIYLVTDQQVPHWLDLGHPRVRVVDHAEIFRDRGVLPTYNSHAIESQLHHIEGLAEHFLYFNDDVFLGRTVRPDMFFLGNGQAKHFMSPTAVSMAPGSAEDEFNISAAKNNRALLEQDFGQTVVHSFLHAPHPLRRGVLADIEHRYQQAVAATAASRLRSHHDLSVASSLHHYFGFHTLRSVPGSISCGFVNVGLSEHAARLNRILTVRPHDVFCLNDYHDGDVPEDEQDAILAAFLPSYFPVPSQFETGSTRNQRAHAGYLPGWPL</sequence>
<dbReference type="Gene3D" id="3.40.50.2000">
    <property type="entry name" value="Glycogen Phosphorylase B"/>
    <property type="match status" value="2"/>
</dbReference>
<dbReference type="Pfam" id="PF00534">
    <property type="entry name" value="Glycos_transf_1"/>
    <property type="match status" value="1"/>
</dbReference>
<organism evidence="11 12">
    <name type="scientific">Streptomyces gibsoniae</name>
    <dbReference type="NCBI Taxonomy" id="3075529"/>
    <lineage>
        <taxon>Bacteria</taxon>
        <taxon>Bacillati</taxon>
        <taxon>Actinomycetota</taxon>
        <taxon>Actinomycetes</taxon>
        <taxon>Kitasatosporales</taxon>
        <taxon>Streptomycetaceae</taxon>
        <taxon>Streptomyces</taxon>
    </lineage>
</organism>
<evidence type="ECO:0000259" key="8">
    <source>
        <dbReference type="Pfam" id="PF17101"/>
    </source>
</evidence>
<reference evidence="12" key="1">
    <citation type="submission" date="2023-07" db="EMBL/GenBank/DDBJ databases">
        <title>30 novel species of actinomycetes from the DSMZ collection.</title>
        <authorList>
            <person name="Nouioui I."/>
        </authorList>
    </citation>
    <scope>NUCLEOTIDE SEQUENCE [LARGE SCALE GENOMIC DNA]</scope>
    <source>
        <strain evidence="12">DSM 41699</strain>
    </source>
</reference>
<accession>A0ABU2TN00</accession>
<evidence type="ECO:0000256" key="4">
    <source>
        <dbReference type="ARBA" id="ARBA00023169"/>
    </source>
</evidence>
<feature type="domain" description="Stealth protein CR3 conserved region 3" evidence="9">
    <location>
        <begin position="819"/>
        <end position="864"/>
    </location>
</feature>
<evidence type="ECO:0000259" key="6">
    <source>
        <dbReference type="Pfam" id="PF11380"/>
    </source>
</evidence>
<dbReference type="InterPro" id="IPR031358">
    <property type="entry name" value="Stealth_CR1"/>
</dbReference>
<dbReference type="InterPro" id="IPR031356">
    <property type="entry name" value="Stealth_CR4"/>
</dbReference>
<feature type="domain" description="Glycosyltransferase subfamily 4-like N-terminal" evidence="7">
    <location>
        <begin position="13"/>
        <end position="195"/>
    </location>
</feature>
<feature type="domain" description="Stealth protein CR1 conserved region 1" evidence="8">
    <location>
        <begin position="628"/>
        <end position="655"/>
    </location>
</feature>
<gene>
    <name evidence="11" type="ORF">RM764_04725</name>
</gene>
<comment type="similarity">
    <text evidence="1">Belongs to the stealth family.</text>
</comment>
<dbReference type="InterPro" id="IPR028098">
    <property type="entry name" value="Glyco_trans_4-like_N"/>
</dbReference>
<dbReference type="InterPro" id="IPR047141">
    <property type="entry name" value="Stealth"/>
</dbReference>
<dbReference type="RefSeq" id="WP_311692150.1">
    <property type="nucleotide sequence ID" value="NZ_JAVREY010000003.1"/>
</dbReference>
<dbReference type="Pfam" id="PF11380">
    <property type="entry name" value="Stealth_CR2"/>
    <property type="match status" value="1"/>
</dbReference>
<evidence type="ECO:0000256" key="2">
    <source>
        <dbReference type="ARBA" id="ARBA00022676"/>
    </source>
</evidence>
<name>A0ABU2TN00_9ACTN</name>
<evidence type="ECO:0000313" key="12">
    <source>
        <dbReference type="Proteomes" id="UP001183809"/>
    </source>
</evidence>
<dbReference type="Proteomes" id="UP001183809">
    <property type="component" value="Unassembled WGS sequence"/>
</dbReference>
<evidence type="ECO:0000256" key="3">
    <source>
        <dbReference type="ARBA" id="ARBA00022679"/>
    </source>
</evidence>
<dbReference type="Pfam" id="PF17103">
    <property type="entry name" value="Stealth_CR4"/>
    <property type="match status" value="1"/>
</dbReference>